<proteinExistence type="predicted"/>
<dbReference type="AlphaFoldDB" id="A0A4Q9KK31"/>
<keyword evidence="2" id="KW-1185">Reference proteome</keyword>
<evidence type="ECO:0000313" key="2">
    <source>
        <dbReference type="Proteomes" id="UP000291933"/>
    </source>
</evidence>
<dbReference type="RefSeq" id="WP_131172133.1">
    <property type="nucleotide sequence ID" value="NZ_FXTL01000009.1"/>
</dbReference>
<comment type="caution">
    <text evidence="1">The sequence shown here is derived from an EMBL/GenBank/DDBJ whole genome shotgun (WGS) entry which is preliminary data.</text>
</comment>
<gene>
    <name evidence="1" type="ORF">ET996_08500</name>
</gene>
<dbReference type="Proteomes" id="UP000291933">
    <property type="component" value="Unassembled WGS sequence"/>
</dbReference>
<organism evidence="1 2">
    <name type="scientific">Propioniciclava tarda</name>
    <dbReference type="NCBI Taxonomy" id="433330"/>
    <lineage>
        <taxon>Bacteria</taxon>
        <taxon>Bacillati</taxon>
        <taxon>Actinomycetota</taxon>
        <taxon>Actinomycetes</taxon>
        <taxon>Propionibacteriales</taxon>
        <taxon>Propionibacteriaceae</taxon>
        <taxon>Propioniciclava</taxon>
    </lineage>
</organism>
<accession>A0A4Q9KK31</accession>
<dbReference type="EMBL" id="SDMR01000009">
    <property type="protein sequence ID" value="TBT94817.1"/>
    <property type="molecule type" value="Genomic_DNA"/>
</dbReference>
<name>A0A4Q9KK31_PROTD</name>
<protein>
    <submittedName>
        <fullName evidence="1">Uncharacterized protein</fullName>
    </submittedName>
</protein>
<reference evidence="1 2" key="1">
    <citation type="submission" date="2019-01" db="EMBL/GenBank/DDBJ databases">
        <title>Lactibacter flavus gen. nov., sp. nov., a novel bacterium of the family Propionibacteriaceae isolated from raw milk and dairy products.</title>
        <authorList>
            <person name="Huptas C."/>
            <person name="Wenning M."/>
            <person name="Breitenwieser F."/>
            <person name="Doll E."/>
            <person name="Von Neubeck M."/>
            <person name="Busse H.-J."/>
            <person name="Scherer S."/>
        </authorList>
    </citation>
    <scope>NUCLEOTIDE SEQUENCE [LARGE SCALE GENOMIC DNA]</scope>
    <source>
        <strain evidence="1 2">DSM 22130</strain>
    </source>
</reference>
<sequence>MEWLLIAIAVAGVAASVMLQQRRPAAKIPDTAEEFLALTLGGNGELFGDAPGVPFPGPRARTWAYGVLHEAGVDADADPSYAAGILIKAQPKLTKADADALIRTML</sequence>
<evidence type="ECO:0000313" key="1">
    <source>
        <dbReference type="EMBL" id="TBT94817.1"/>
    </source>
</evidence>